<dbReference type="RefSeq" id="WP_087455787.1">
    <property type="nucleotide sequence ID" value="NZ_CP021434.1"/>
</dbReference>
<dbReference type="InterPro" id="IPR014833">
    <property type="entry name" value="TnsA_N"/>
</dbReference>
<name>A0A1Y0IKN8_9BACL</name>
<dbReference type="AlphaFoldDB" id="A0A1Y0IKN8"/>
<organism evidence="2 3">
    <name type="scientific">Tumebacillus avium</name>
    <dbReference type="NCBI Taxonomy" id="1903704"/>
    <lineage>
        <taxon>Bacteria</taxon>
        <taxon>Bacillati</taxon>
        <taxon>Bacillota</taxon>
        <taxon>Bacilli</taxon>
        <taxon>Bacillales</taxon>
        <taxon>Alicyclobacillaceae</taxon>
        <taxon>Tumebacillus</taxon>
    </lineage>
</organism>
<dbReference type="SUPFAM" id="SSF52980">
    <property type="entry name" value="Restriction endonuclease-like"/>
    <property type="match status" value="1"/>
</dbReference>
<dbReference type="KEGG" id="tum:CBW65_04425"/>
<dbReference type="InterPro" id="IPR011856">
    <property type="entry name" value="tRNA_endonuc-like_dom_sf"/>
</dbReference>
<dbReference type="GO" id="GO:0003676">
    <property type="term" value="F:nucleic acid binding"/>
    <property type="evidence" value="ECO:0007669"/>
    <property type="project" value="InterPro"/>
</dbReference>
<dbReference type="Gene3D" id="3.40.1350.10">
    <property type="match status" value="1"/>
</dbReference>
<gene>
    <name evidence="2" type="ORF">CBW65_04425</name>
</gene>
<protein>
    <recommendedName>
        <fullName evidence="1">TnsA endonuclease N-terminal domain-containing protein</fullName>
    </recommendedName>
</protein>
<evidence type="ECO:0000313" key="2">
    <source>
        <dbReference type="EMBL" id="ARU60396.1"/>
    </source>
</evidence>
<evidence type="ECO:0000259" key="1">
    <source>
        <dbReference type="Pfam" id="PF08722"/>
    </source>
</evidence>
<feature type="domain" description="TnsA endonuclease N-terminal" evidence="1">
    <location>
        <begin position="6"/>
        <end position="43"/>
    </location>
</feature>
<keyword evidence="3" id="KW-1185">Reference proteome</keyword>
<reference evidence="3" key="1">
    <citation type="submission" date="2017-05" db="EMBL/GenBank/DDBJ databases">
        <authorList>
            <person name="Sung H."/>
        </authorList>
    </citation>
    <scope>NUCLEOTIDE SEQUENCE [LARGE SCALE GENOMIC DNA]</scope>
    <source>
        <strain evidence="3">AR23208</strain>
    </source>
</reference>
<accession>A0A1Y0IKN8</accession>
<dbReference type="EMBL" id="CP021434">
    <property type="protein sequence ID" value="ARU60396.1"/>
    <property type="molecule type" value="Genomic_DNA"/>
</dbReference>
<sequence length="43" mass="5177">MWKQVVHLARTVKASEELNVSRTIEKFEIERAFWVSQSVDWEL</sequence>
<dbReference type="Pfam" id="PF08722">
    <property type="entry name" value="Tn7_TnsA-like_N"/>
    <property type="match status" value="1"/>
</dbReference>
<dbReference type="InterPro" id="IPR011335">
    <property type="entry name" value="Restrct_endonuc-II-like"/>
</dbReference>
<evidence type="ECO:0000313" key="3">
    <source>
        <dbReference type="Proteomes" id="UP000195437"/>
    </source>
</evidence>
<proteinExistence type="predicted"/>
<dbReference type="Proteomes" id="UP000195437">
    <property type="component" value="Chromosome"/>
</dbReference>